<feature type="transmembrane region" description="Helical" evidence="3">
    <location>
        <begin position="12"/>
        <end position="34"/>
    </location>
</feature>
<feature type="transmembrane region" description="Helical" evidence="3">
    <location>
        <begin position="142"/>
        <end position="160"/>
    </location>
</feature>
<reference evidence="5 6" key="1">
    <citation type="submission" date="2021-02" db="EMBL/GenBank/DDBJ databases">
        <title>Draft Genome Sequences of 5 Vibrio neptunius Strains Isolated From of Bivalve Hatcheries.</title>
        <authorList>
            <person name="Galvis F."/>
            <person name="Barja J.L."/>
            <person name="Lemos M.L."/>
            <person name="Balado M."/>
        </authorList>
    </citation>
    <scope>NUCLEOTIDE SEQUENCE [LARGE SCALE GENOMIC DNA]</scope>
    <source>
        <strain evidence="5 6">PP-145.98</strain>
    </source>
</reference>
<dbReference type="RefSeq" id="WP_206368734.1">
    <property type="nucleotide sequence ID" value="NZ_CAWPTM010000101.1"/>
</dbReference>
<dbReference type="InterPro" id="IPR000160">
    <property type="entry name" value="GGDEF_dom"/>
</dbReference>
<dbReference type="InterPro" id="IPR029787">
    <property type="entry name" value="Nucleotide_cyclase"/>
</dbReference>
<dbReference type="CDD" id="cd01949">
    <property type="entry name" value="GGDEF"/>
    <property type="match status" value="1"/>
</dbReference>
<dbReference type="Gene3D" id="3.30.70.270">
    <property type="match status" value="1"/>
</dbReference>
<evidence type="ECO:0000256" key="2">
    <source>
        <dbReference type="ARBA" id="ARBA00034247"/>
    </source>
</evidence>
<keyword evidence="3" id="KW-1133">Transmembrane helix</keyword>
<evidence type="ECO:0000313" key="5">
    <source>
        <dbReference type="EMBL" id="MBN3576488.1"/>
    </source>
</evidence>
<keyword evidence="3" id="KW-0812">Transmembrane</keyword>
<name>A0ABS2ZZZ6_9VIBR</name>
<feature type="transmembrane region" description="Helical" evidence="3">
    <location>
        <begin position="67"/>
        <end position="90"/>
    </location>
</feature>
<evidence type="ECO:0000256" key="1">
    <source>
        <dbReference type="ARBA" id="ARBA00012528"/>
    </source>
</evidence>
<feature type="transmembrane region" description="Helical" evidence="3">
    <location>
        <begin position="40"/>
        <end position="60"/>
    </location>
</feature>
<dbReference type="Pfam" id="PF20966">
    <property type="entry name" value="MASE6"/>
    <property type="match status" value="1"/>
</dbReference>
<dbReference type="PANTHER" id="PTHR45138">
    <property type="entry name" value="REGULATORY COMPONENTS OF SENSORY TRANSDUCTION SYSTEM"/>
    <property type="match status" value="1"/>
</dbReference>
<dbReference type="Pfam" id="PF00990">
    <property type="entry name" value="GGDEF"/>
    <property type="match status" value="1"/>
</dbReference>
<comment type="caution">
    <text evidence="5">The sequence shown here is derived from an EMBL/GenBank/DDBJ whole genome shotgun (WGS) entry which is preliminary data.</text>
</comment>
<proteinExistence type="predicted"/>
<comment type="catalytic activity">
    <reaction evidence="2">
        <text>2 GTP = 3',3'-c-di-GMP + 2 diphosphate</text>
        <dbReference type="Rhea" id="RHEA:24898"/>
        <dbReference type="ChEBI" id="CHEBI:33019"/>
        <dbReference type="ChEBI" id="CHEBI:37565"/>
        <dbReference type="ChEBI" id="CHEBI:58805"/>
        <dbReference type="EC" id="2.7.7.65"/>
    </reaction>
</comment>
<feature type="domain" description="GGDEF" evidence="4">
    <location>
        <begin position="207"/>
        <end position="338"/>
    </location>
</feature>
<dbReference type="EMBL" id="JAFHLB010000002">
    <property type="protein sequence ID" value="MBN3576488.1"/>
    <property type="molecule type" value="Genomic_DNA"/>
</dbReference>
<dbReference type="Proteomes" id="UP000779070">
    <property type="component" value="Unassembled WGS sequence"/>
</dbReference>
<dbReference type="SMART" id="SM00267">
    <property type="entry name" value="GGDEF"/>
    <property type="match status" value="1"/>
</dbReference>
<dbReference type="InterPro" id="IPR043128">
    <property type="entry name" value="Rev_trsase/Diguanyl_cyclase"/>
</dbReference>
<keyword evidence="6" id="KW-1185">Reference proteome</keyword>
<sequence>MELDIFNPSRQLRRAVLFWLSMLLALMSLIIATLNVFFGVYHLLAITQSLFCSFSLYIALNSYRSSASLLLSNCYVYSIISLVCFTTRVYPIENGVFLWSFLYPVLFYLILGKRYGFIATVIGFISQFLIVVDKSLNDGVLGYFDLIINFTFAYLSVWLASHILEVKRKTSEASLGQLASRDALTSVYNRHALIHNFERYRQESETLPLSLLVLDLDYFKQVNDEFGHDIGDKVLRQTAALIDGLSDEHLVYRIGGEEFCIALHNTNIQHAMIKAEQIRMAIERYQFNSREQPIYLTASIGIYQCDLYNNLDSVLKEADKELYKAKKNGRNQVMVCNEKEKTSLPALDGY</sequence>
<dbReference type="NCBIfam" id="TIGR00254">
    <property type="entry name" value="GGDEF"/>
    <property type="match status" value="1"/>
</dbReference>
<dbReference type="InterPro" id="IPR048435">
    <property type="entry name" value="MASE6"/>
</dbReference>
<evidence type="ECO:0000259" key="4">
    <source>
        <dbReference type="PROSITE" id="PS50887"/>
    </source>
</evidence>
<evidence type="ECO:0000313" key="6">
    <source>
        <dbReference type="Proteomes" id="UP000779070"/>
    </source>
</evidence>
<dbReference type="EC" id="2.7.7.65" evidence="1"/>
<evidence type="ECO:0000256" key="3">
    <source>
        <dbReference type="SAM" id="Phobius"/>
    </source>
</evidence>
<protein>
    <recommendedName>
        <fullName evidence="1">diguanylate cyclase</fullName>
        <ecNumber evidence="1">2.7.7.65</ecNumber>
    </recommendedName>
</protein>
<dbReference type="PANTHER" id="PTHR45138:SF9">
    <property type="entry name" value="DIGUANYLATE CYCLASE DGCM-RELATED"/>
    <property type="match status" value="1"/>
</dbReference>
<organism evidence="5 6">
    <name type="scientific">Vibrio neptunius</name>
    <dbReference type="NCBI Taxonomy" id="170651"/>
    <lineage>
        <taxon>Bacteria</taxon>
        <taxon>Pseudomonadati</taxon>
        <taxon>Pseudomonadota</taxon>
        <taxon>Gammaproteobacteria</taxon>
        <taxon>Vibrionales</taxon>
        <taxon>Vibrionaceae</taxon>
        <taxon>Vibrio</taxon>
    </lineage>
</organism>
<dbReference type="InterPro" id="IPR050469">
    <property type="entry name" value="Diguanylate_Cyclase"/>
</dbReference>
<dbReference type="SUPFAM" id="SSF55073">
    <property type="entry name" value="Nucleotide cyclase"/>
    <property type="match status" value="1"/>
</dbReference>
<gene>
    <name evidence="5" type="ORF">JYA62_02240</name>
</gene>
<accession>A0ABS2ZZZ6</accession>
<dbReference type="PROSITE" id="PS50887">
    <property type="entry name" value="GGDEF"/>
    <property type="match status" value="1"/>
</dbReference>
<keyword evidence="3" id="KW-0472">Membrane</keyword>